<dbReference type="EMBL" id="CP117416">
    <property type="protein sequence ID" value="WCT55584.1"/>
    <property type="molecule type" value="Genomic_DNA"/>
</dbReference>
<proteinExistence type="predicted"/>
<gene>
    <name evidence="1" type="ORF">PQ456_20950</name>
</gene>
<keyword evidence="1" id="KW-0032">Aminotransferase</keyword>
<sequence>MSLAKISEQAPQKVSQKDYFSISFVLARVLNTGIIMSIEKNEKELKGLESTLSKLSGKKYVTLYNSFTAAIHGALWGQDIVHGSQATLAHSAAPQERKFAQWLGIELIEGLDQAYTVIDIDWQNLKDIDTLLKQHSQDKAIVVNFTGLSFGPVATLLTNEEPLYKKSERLKIFGAFDLRTMWTQTEQEFEIQPGVQFNYRLSPLVGACVKLSLLRRDKQDED</sequence>
<keyword evidence="1" id="KW-0808">Transferase</keyword>
<organism evidence="1 2">
    <name type="scientific">Paenibacillus kyungheensis</name>
    <dbReference type="NCBI Taxonomy" id="1452732"/>
    <lineage>
        <taxon>Bacteria</taxon>
        <taxon>Bacillati</taxon>
        <taxon>Bacillota</taxon>
        <taxon>Bacilli</taxon>
        <taxon>Bacillales</taxon>
        <taxon>Paenibacillaceae</taxon>
        <taxon>Paenibacillus</taxon>
    </lineage>
</organism>
<keyword evidence="2" id="KW-1185">Reference proteome</keyword>
<dbReference type="GO" id="GO:0008483">
    <property type="term" value="F:transaminase activity"/>
    <property type="evidence" value="ECO:0007669"/>
    <property type="project" value="UniProtKB-KW"/>
</dbReference>
<evidence type="ECO:0000313" key="1">
    <source>
        <dbReference type="EMBL" id="WCT55584.1"/>
    </source>
</evidence>
<name>A0AAX3M002_9BACL</name>
<dbReference type="KEGG" id="pka:PQ456_20950"/>
<protein>
    <submittedName>
        <fullName evidence="1">DegT/DnrJ/EryC1/StrS aminotransferase</fullName>
    </submittedName>
</protein>
<evidence type="ECO:0000313" key="2">
    <source>
        <dbReference type="Proteomes" id="UP001220509"/>
    </source>
</evidence>
<reference evidence="1 2" key="1">
    <citation type="submission" date="2023-02" db="EMBL/GenBank/DDBJ databases">
        <title>Genome sequence of Paenibacillus kyungheensis KACC 18744.</title>
        <authorList>
            <person name="Kim S."/>
            <person name="Heo J."/>
            <person name="Kwon S.-W."/>
        </authorList>
    </citation>
    <scope>NUCLEOTIDE SEQUENCE [LARGE SCALE GENOMIC DNA]</scope>
    <source>
        <strain evidence="1 2">KACC 18744</strain>
    </source>
</reference>
<accession>A0AAX3M002</accession>
<dbReference type="AlphaFoldDB" id="A0AAX3M002"/>
<dbReference type="Proteomes" id="UP001220509">
    <property type="component" value="Chromosome"/>
</dbReference>
<dbReference type="RefSeq" id="WP_273613946.1">
    <property type="nucleotide sequence ID" value="NZ_CP117416.1"/>
</dbReference>